<organism evidence="2 3">
    <name type="scientific">Caerostris darwini</name>
    <dbReference type="NCBI Taxonomy" id="1538125"/>
    <lineage>
        <taxon>Eukaryota</taxon>
        <taxon>Metazoa</taxon>
        <taxon>Ecdysozoa</taxon>
        <taxon>Arthropoda</taxon>
        <taxon>Chelicerata</taxon>
        <taxon>Arachnida</taxon>
        <taxon>Araneae</taxon>
        <taxon>Araneomorphae</taxon>
        <taxon>Entelegynae</taxon>
        <taxon>Araneoidea</taxon>
        <taxon>Araneidae</taxon>
        <taxon>Caerostris</taxon>
    </lineage>
</organism>
<accession>A0AAV4MMY2</accession>
<dbReference type="Proteomes" id="UP001054837">
    <property type="component" value="Unassembled WGS sequence"/>
</dbReference>
<evidence type="ECO:0000256" key="1">
    <source>
        <dbReference type="SAM" id="MobiDB-lite"/>
    </source>
</evidence>
<comment type="caution">
    <text evidence="2">The sequence shown here is derived from an EMBL/GenBank/DDBJ whole genome shotgun (WGS) entry which is preliminary data.</text>
</comment>
<keyword evidence="3" id="KW-1185">Reference proteome</keyword>
<evidence type="ECO:0000313" key="2">
    <source>
        <dbReference type="EMBL" id="GIX73260.1"/>
    </source>
</evidence>
<feature type="region of interest" description="Disordered" evidence="1">
    <location>
        <begin position="52"/>
        <end position="77"/>
    </location>
</feature>
<proteinExistence type="predicted"/>
<evidence type="ECO:0000313" key="3">
    <source>
        <dbReference type="Proteomes" id="UP001054837"/>
    </source>
</evidence>
<dbReference type="AlphaFoldDB" id="A0AAV4MMY2"/>
<gene>
    <name evidence="2" type="ORF">CDAR_601791</name>
</gene>
<reference evidence="2 3" key="1">
    <citation type="submission" date="2021-06" db="EMBL/GenBank/DDBJ databases">
        <title>Caerostris darwini draft genome.</title>
        <authorList>
            <person name="Kono N."/>
            <person name="Arakawa K."/>
        </authorList>
    </citation>
    <scope>NUCLEOTIDE SEQUENCE [LARGE SCALE GENOMIC DNA]</scope>
</reference>
<name>A0AAV4MMY2_9ARAC</name>
<protein>
    <submittedName>
        <fullName evidence="2">Uncharacterized protein</fullName>
    </submittedName>
</protein>
<sequence>MLGISPKNPYKSSRTVVFIINSLDEVTNPHEVQELHPNSALCSHSNFTKSSNENILTKPSSSNTSSSHQIAKPNKSLSIPQHFNQVIKYSIELEPSP</sequence>
<dbReference type="EMBL" id="BPLQ01000595">
    <property type="protein sequence ID" value="GIX73260.1"/>
    <property type="molecule type" value="Genomic_DNA"/>
</dbReference>